<organism evidence="2 3">
    <name type="scientific">Chitinophaga costaii</name>
    <dbReference type="NCBI Taxonomy" id="1335309"/>
    <lineage>
        <taxon>Bacteria</taxon>
        <taxon>Pseudomonadati</taxon>
        <taxon>Bacteroidota</taxon>
        <taxon>Chitinophagia</taxon>
        <taxon>Chitinophagales</taxon>
        <taxon>Chitinophagaceae</taxon>
        <taxon>Chitinophaga</taxon>
    </lineage>
</organism>
<keyword evidence="3" id="KW-1185">Reference proteome</keyword>
<feature type="transmembrane region" description="Helical" evidence="1">
    <location>
        <begin position="6"/>
        <end position="26"/>
    </location>
</feature>
<evidence type="ECO:0000256" key="1">
    <source>
        <dbReference type="SAM" id="Phobius"/>
    </source>
</evidence>
<accession>A0A1C4FL35</accession>
<keyword evidence="1" id="KW-0812">Transmembrane</keyword>
<protein>
    <submittedName>
        <fullName evidence="2">Uncharacterized protein</fullName>
    </submittedName>
</protein>
<evidence type="ECO:0000313" key="3">
    <source>
        <dbReference type="Proteomes" id="UP000242818"/>
    </source>
</evidence>
<keyword evidence="1" id="KW-0472">Membrane</keyword>
<sequence>MFKLKKWLQLLFMAGVVPTLLVMFIAKMHLKPFRYPAPKSPAPAGTVQTDSSRTRTAAERNRIGLKLIPFFHPLPNQLL</sequence>
<gene>
    <name evidence="2" type="ORF">GA0116948_11547</name>
</gene>
<keyword evidence="1" id="KW-1133">Transmembrane helix</keyword>
<dbReference type="EMBL" id="FMAR01000015">
    <property type="protein sequence ID" value="SCC56708.1"/>
    <property type="molecule type" value="Genomic_DNA"/>
</dbReference>
<dbReference type="AlphaFoldDB" id="A0A1C4FL35"/>
<proteinExistence type="predicted"/>
<dbReference type="Proteomes" id="UP000242818">
    <property type="component" value="Unassembled WGS sequence"/>
</dbReference>
<name>A0A1C4FL35_9BACT</name>
<reference evidence="2 3" key="1">
    <citation type="submission" date="2016-08" db="EMBL/GenBank/DDBJ databases">
        <authorList>
            <person name="Seilhamer J.J."/>
        </authorList>
    </citation>
    <scope>NUCLEOTIDE SEQUENCE [LARGE SCALE GENOMIC DNA]</scope>
    <source>
        <strain evidence="2 3">A37T2</strain>
    </source>
</reference>
<evidence type="ECO:0000313" key="2">
    <source>
        <dbReference type="EMBL" id="SCC56708.1"/>
    </source>
</evidence>